<dbReference type="EMBL" id="MLJW01003304">
    <property type="protein sequence ID" value="OIQ72360.1"/>
    <property type="molecule type" value="Genomic_DNA"/>
</dbReference>
<protein>
    <recommendedName>
        <fullName evidence="2">(d)CMP kinase</fullName>
        <ecNumber evidence="2">2.7.4.25</ecNumber>
    </recommendedName>
</protein>
<feature type="domain" description="Cytidylate kinase" evidence="9">
    <location>
        <begin position="5"/>
        <end position="218"/>
    </location>
</feature>
<evidence type="ECO:0000256" key="4">
    <source>
        <dbReference type="ARBA" id="ARBA00022741"/>
    </source>
</evidence>
<evidence type="ECO:0000256" key="2">
    <source>
        <dbReference type="ARBA" id="ARBA00012906"/>
    </source>
</evidence>
<evidence type="ECO:0000256" key="3">
    <source>
        <dbReference type="ARBA" id="ARBA00022679"/>
    </source>
</evidence>
<keyword evidence="6" id="KW-0067">ATP-binding</keyword>
<dbReference type="AlphaFoldDB" id="A0A1J5PNI1"/>
<evidence type="ECO:0000256" key="7">
    <source>
        <dbReference type="ARBA" id="ARBA00047615"/>
    </source>
</evidence>
<dbReference type="GO" id="GO:0036430">
    <property type="term" value="F:CMP kinase activity"/>
    <property type="evidence" value="ECO:0007669"/>
    <property type="project" value="RHEA"/>
</dbReference>
<dbReference type="GO" id="GO:0036431">
    <property type="term" value="F:dCMP kinase activity"/>
    <property type="evidence" value="ECO:0007669"/>
    <property type="project" value="InterPro"/>
</dbReference>
<keyword evidence="5 10" id="KW-0418">Kinase</keyword>
<keyword evidence="4" id="KW-0547">Nucleotide-binding</keyword>
<comment type="catalytic activity">
    <reaction evidence="7">
        <text>dCMP + ATP = dCDP + ADP</text>
        <dbReference type="Rhea" id="RHEA:25094"/>
        <dbReference type="ChEBI" id="CHEBI:30616"/>
        <dbReference type="ChEBI" id="CHEBI:57566"/>
        <dbReference type="ChEBI" id="CHEBI:58593"/>
        <dbReference type="ChEBI" id="CHEBI:456216"/>
        <dbReference type="EC" id="2.7.4.25"/>
    </reaction>
</comment>
<organism evidence="10">
    <name type="scientific">mine drainage metagenome</name>
    <dbReference type="NCBI Taxonomy" id="410659"/>
    <lineage>
        <taxon>unclassified sequences</taxon>
        <taxon>metagenomes</taxon>
        <taxon>ecological metagenomes</taxon>
    </lineage>
</organism>
<accession>A0A1J5PNI1</accession>
<dbReference type="InterPro" id="IPR011994">
    <property type="entry name" value="Cytidylate_kinase_dom"/>
</dbReference>
<sequence>MEPVVAIDGPSGAGKSSVSRAVARRGGWRYLDTGALYRAMTLGLIRAGLAQVTGDREAWICATAPGITVSVGLSPDEPAIFLDDVEVGSEIRGDEVTRNVSEVSAVPCVRTRLLAIQRDLIAAGGIVVEGRDIGSLVWPQAEVKFFLTADLTARARRRHAEGVTEKGLDFVEGSLAARDQFDSTRTVSPLAMATDAVLLDTTDLTFDEVVERIWNEIERGLAS</sequence>
<evidence type="ECO:0000256" key="6">
    <source>
        <dbReference type="ARBA" id="ARBA00022840"/>
    </source>
</evidence>
<gene>
    <name evidence="10" type="primary">cmk_10</name>
    <name evidence="10" type="ORF">GALL_460160</name>
</gene>
<dbReference type="Gene3D" id="3.40.50.300">
    <property type="entry name" value="P-loop containing nucleotide triphosphate hydrolases"/>
    <property type="match status" value="1"/>
</dbReference>
<dbReference type="GO" id="GO:0005524">
    <property type="term" value="F:ATP binding"/>
    <property type="evidence" value="ECO:0007669"/>
    <property type="project" value="UniProtKB-KW"/>
</dbReference>
<name>A0A1J5PNI1_9ZZZZ</name>
<proteinExistence type="inferred from homology"/>
<evidence type="ECO:0000256" key="1">
    <source>
        <dbReference type="ARBA" id="ARBA00009427"/>
    </source>
</evidence>
<dbReference type="EC" id="2.7.4.25" evidence="2"/>
<evidence type="ECO:0000313" key="10">
    <source>
        <dbReference type="EMBL" id="OIQ72360.1"/>
    </source>
</evidence>
<comment type="catalytic activity">
    <reaction evidence="8">
        <text>CMP + ATP = CDP + ADP</text>
        <dbReference type="Rhea" id="RHEA:11600"/>
        <dbReference type="ChEBI" id="CHEBI:30616"/>
        <dbReference type="ChEBI" id="CHEBI:58069"/>
        <dbReference type="ChEBI" id="CHEBI:60377"/>
        <dbReference type="ChEBI" id="CHEBI:456216"/>
        <dbReference type="EC" id="2.7.4.25"/>
    </reaction>
</comment>
<evidence type="ECO:0000256" key="8">
    <source>
        <dbReference type="ARBA" id="ARBA00048478"/>
    </source>
</evidence>
<dbReference type="CDD" id="cd02020">
    <property type="entry name" value="CMPK"/>
    <property type="match status" value="1"/>
</dbReference>
<reference evidence="10" key="1">
    <citation type="submission" date="2016-10" db="EMBL/GenBank/DDBJ databases">
        <title>Sequence of Gallionella enrichment culture.</title>
        <authorList>
            <person name="Poehlein A."/>
            <person name="Muehling M."/>
            <person name="Daniel R."/>
        </authorList>
    </citation>
    <scope>NUCLEOTIDE SEQUENCE</scope>
</reference>
<keyword evidence="3 10" id="KW-0808">Transferase</keyword>
<dbReference type="InterPro" id="IPR027417">
    <property type="entry name" value="P-loop_NTPase"/>
</dbReference>
<dbReference type="HAMAP" id="MF_00238">
    <property type="entry name" value="Cytidyl_kinase_type1"/>
    <property type="match status" value="1"/>
</dbReference>
<comment type="similarity">
    <text evidence="1">Belongs to the cytidylate kinase family. Type 1 subfamily.</text>
</comment>
<evidence type="ECO:0000259" key="9">
    <source>
        <dbReference type="Pfam" id="PF02224"/>
    </source>
</evidence>
<dbReference type="SUPFAM" id="SSF52540">
    <property type="entry name" value="P-loop containing nucleoside triphosphate hydrolases"/>
    <property type="match status" value="1"/>
</dbReference>
<evidence type="ECO:0000256" key="5">
    <source>
        <dbReference type="ARBA" id="ARBA00022777"/>
    </source>
</evidence>
<dbReference type="InterPro" id="IPR003136">
    <property type="entry name" value="Cytidylate_kin"/>
</dbReference>
<dbReference type="Pfam" id="PF02224">
    <property type="entry name" value="Cytidylate_kin"/>
    <property type="match status" value="1"/>
</dbReference>
<dbReference type="NCBIfam" id="TIGR00017">
    <property type="entry name" value="cmk"/>
    <property type="match status" value="1"/>
</dbReference>
<comment type="caution">
    <text evidence="10">The sequence shown here is derived from an EMBL/GenBank/DDBJ whole genome shotgun (WGS) entry which is preliminary data.</text>
</comment>